<gene>
    <name evidence="11" type="ORF">CXB51_023821</name>
</gene>
<feature type="region of interest" description="Disordered" evidence="9">
    <location>
        <begin position="241"/>
        <end position="277"/>
    </location>
</feature>
<keyword evidence="4" id="KW-0479">Metal-binding</keyword>
<dbReference type="Gene3D" id="3.30.40.10">
    <property type="entry name" value="Zinc/RING finger domain, C3HC4 (zinc finger)"/>
    <property type="match status" value="1"/>
</dbReference>
<dbReference type="EC" id="2.3.2.27" evidence="2"/>
<keyword evidence="12" id="KW-1185">Reference proteome</keyword>
<keyword evidence="5 8" id="KW-0863">Zinc-finger</keyword>
<evidence type="ECO:0000256" key="7">
    <source>
        <dbReference type="ARBA" id="ARBA00022833"/>
    </source>
</evidence>
<dbReference type="InterPro" id="IPR001841">
    <property type="entry name" value="Znf_RING"/>
</dbReference>
<feature type="region of interest" description="Disordered" evidence="9">
    <location>
        <begin position="387"/>
        <end position="408"/>
    </location>
</feature>
<dbReference type="AlphaFoldDB" id="A0A8J6CW29"/>
<evidence type="ECO:0000256" key="2">
    <source>
        <dbReference type="ARBA" id="ARBA00012483"/>
    </source>
</evidence>
<evidence type="ECO:0000256" key="9">
    <source>
        <dbReference type="SAM" id="MobiDB-lite"/>
    </source>
</evidence>
<dbReference type="PROSITE" id="PS50089">
    <property type="entry name" value="ZF_RING_2"/>
    <property type="match status" value="1"/>
</dbReference>
<protein>
    <recommendedName>
        <fullName evidence="2">RING-type E3 ubiquitin transferase</fullName>
        <ecNumber evidence="2">2.3.2.27</ecNumber>
    </recommendedName>
</protein>
<evidence type="ECO:0000256" key="8">
    <source>
        <dbReference type="PROSITE-ProRule" id="PRU00175"/>
    </source>
</evidence>
<proteinExistence type="predicted"/>
<dbReference type="SUPFAM" id="SSF57850">
    <property type="entry name" value="RING/U-box"/>
    <property type="match status" value="1"/>
</dbReference>
<dbReference type="SMART" id="SM00184">
    <property type="entry name" value="RING"/>
    <property type="match status" value="1"/>
</dbReference>
<dbReference type="GO" id="GO:0008270">
    <property type="term" value="F:zinc ion binding"/>
    <property type="evidence" value="ECO:0007669"/>
    <property type="project" value="UniProtKB-KW"/>
</dbReference>
<keyword evidence="6" id="KW-0833">Ubl conjugation pathway</keyword>
<dbReference type="InterPro" id="IPR013083">
    <property type="entry name" value="Znf_RING/FYVE/PHD"/>
</dbReference>
<evidence type="ECO:0000256" key="1">
    <source>
        <dbReference type="ARBA" id="ARBA00000900"/>
    </source>
</evidence>
<feature type="compositionally biased region" description="Polar residues" evidence="9">
    <location>
        <begin position="241"/>
        <end position="250"/>
    </location>
</feature>
<name>A0A8J6CW29_9ROSI</name>
<evidence type="ECO:0000256" key="5">
    <source>
        <dbReference type="ARBA" id="ARBA00022771"/>
    </source>
</evidence>
<keyword evidence="3" id="KW-0808">Transferase</keyword>
<accession>A0A8J6CW29</accession>
<feature type="compositionally biased region" description="Low complexity" evidence="9">
    <location>
        <begin position="268"/>
        <end position="277"/>
    </location>
</feature>
<comment type="caution">
    <text evidence="11">The sequence shown here is derived from an EMBL/GenBank/DDBJ whole genome shotgun (WGS) entry which is preliminary data.</text>
</comment>
<evidence type="ECO:0000259" key="10">
    <source>
        <dbReference type="PROSITE" id="PS50089"/>
    </source>
</evidence>
<organism evidence="11 12">
    <name type="scientific">Gossypium anomalum</name>
    <dbReference type="NCBI Taxonomy" id="47600"/>
    <lineage>
        <taxon>Eukaryota</taxon>
        <taxon>Viridiplantae</taxon>
        <taxon>Streptophyta</taxon>
        <taxon>Embryophyta</taxon>
        <taxon>Tracheophyta</taxon>
        <taxon>Spermatophyta</taxon>
        <taxon>Magnoliopsida</taxon>
        <taxon>eudicotyledons</taxon>
        <taxon>Gunneridae</taxon>
        <taxon>Pentapetalae</taxon>
        <taxon>rosids</taxon>
        <taxon>malvids</taxon>
        <taxon>Malvales</taxon>
        <taxon>Malvaceae</taxon>
        <taxon>Malvoideae</taxon>
        <taxon>Gossypium</taxon>
    </lineage>
</organism>
<feature type="domain" description="RING-type" evidence="10">
    <location>
        <begin position="50"/>
        <end position="97"/>
    </location>
</feature>
<sequence length="408" mass="44172">MADFNSFPSPSAAAAACSLFEKPVALTAASCSSPASSIGGVLDDGVEDGCCICLEPFTVQDPTTVTSCRHEYHLQCILEWWVTKKQRVSNMLAVICPERPCQVYNIQELLDAVRIERHCRSRNTSAVATDLHNFHDSIGVEEDTFHSDDSDFDERILQHLALAASRARYIRRRERQRSSGLGPSRVLFSTSPENMPGTLHIYPNSPDECQNLSHGLPQCDSLASGIPSVNISPLSTVTPSVNMVSSSTASGDKAVKPSQPQLDTPHRTSSSETVSFSESIKSKWSTASARYKETISKGTKGLKEKLLARNNSVKELSKGVQREMTAGVAKMIERLDISSKRSGASVPASGGTGSTSNILFKGKGVQDNVIAQNLTNNVEFVRGLNSEAPSYPSRIMPDELEASHPQVS</sequence>
<evidence type="ECO:0000256" key="3">
    <source>
        <dbReference type="ARBA" id="ARBA00022679"/>
    </source>
</evidence>
<dbReference type="OrthoDB" id="8062037at2759"/>
<dbReference type="EMBL" id="JAHUZN010000009">
    <property type="protein sequence ID" value="KAG8484475.1"/>
    <property type="molecule type" value="Genomic_DNA"/>
</dbReference>
<dbReference type="Proteomes" id="UP000701853">
    <property type="component" value="Chromosome 9"/>
</dbReference>
<reference evidence="11 12" key="1">
    <citation type="journal article" date="2021" name="bioRxiv">
        <title>The Gossypium anomalum genome as a resource for cotton improvement and evolutionary analysis of hybrid incompatibility.</title>
        <authorList>
            <person name="Grover C.E."/>
            <person name="Yuan D."/>
            <person name="Arick M.A."/>
            <person name="Miller E.R."/>
            <person name="Hu G."/>
            <person name="Peterson D.G."/>
            <person name="Wendel J.F."/>
            <person name="Udall J.A."/>
        </authorList>
    </citation>
    <scope>NUCLEOTIDE SEQUENCE [LARGE SCALE GENOMIC DNA]</scope>
    <source>
        <strain evidence="11">JFW-Udall</strain>
        <tissue evidence="11">Leaf</tissue>
    </source>
</reference>
<evidence type="ECO:0000256" key="6">
    <source>
        <dbReference type="ARBA" id="ARBA00022786"/>
    </source>
</evidence>
<dbReference type="Pfam" id="PF17123">
    <property type="entry name" value="zf-RING_11"/>
    <property type="match status" value="1"/>
</dbReference>
<dbReference type="PANTHER" id="PTHR46463:SF16">
    <property type="entry name" value="E3 UBIQUITIN-PROTEIN LIGASE RHF1A"/>
    <property type="match status" value="1"/>
</dbReference>
<comment type="catalytic activity">
    <reaction evidence="1">
        <text>S-ubiquitinyl-[E2 ubiquitin-conjugating enzyme]-L-cysteine + [acceptor protein]-L-lysine = [E2 ubiquitin-conjugating enzyme]-L-cysteine + N(6)-ubiquitinyl-[acceptor protein]-L-lysine.</text>
        <dbReference type="EC" id="2.3.2.27"/>
    </reaction>
</comment>
<evidence type="ECO:0000313" key="12">
    <source>
        <dbReference type="Proteomes" id="UP000701853"/>
    </source>
</evidence>
<evidence type="ECO:0000256" key="4">
    <source>
        <dbReference type="ARBA" id="ARBA00022723"/>
    </source>
</evidence>
<evidence type="ECO:0000313" key="11">
    <source>
        <dbReference type="EMBL" id="KAG8484475.1"/>
    </source>
</evidence>
<keyword evidence="7" id="KW-0862">Zinc</keyword>
<dbReference type="PANTHER" id="PTHR46463">
    <property type="entry name" value="ZINC FINGER, RING/FYVE/PHD-TYPE"/>
    <property type="match status" value="1"/>
</dbReference>
<dbReference type="GO" id="GO:0061630">
    <property type="term" value="F:ubiquitin protein ligase activity"/>
    <property type="evidence" value="ECO:0007669"/>
    <property type="project" value="UniProtKB-EC"/>
</dbReference>